<evidence type="ECO:0000256" key="2">
    <source>
        <dbReference type="SAM" id="Phobius"/>
    </source>
</evidence>
<dbReference type="Pfam" id="PF20151">
    <property type="entry name" value="DUF6533"/>
    <property type="match status" value="1"/>
</dbReference>
<feature type="transmembrane region" description="Helical" evidence="2">
    <location>
        <begin position="121"/>
        <end position="143"/>
    </location>
</feature>
<sequence length="317" mass="35534">MPQRSEDVLVTGAAHLLAGKYFQLAAFVMLAYDHFLTFPQEVERIWAMRFSGATLLFLLNRYVTPLQFIIIIHAFQDPIWSKKVCDNFVVFEGASTVAMVAVCELIMILRVYALYNRSNVVLTFLLLLWIAQISVSAVGLRTGFAVALPPELTGCILTGSSSIFPLVWVSPLVTDTCIFALTLWRTRKYISRSGAAPTLHLFVRDGVLYFLVIFMANLLNTLLFFLAPEGLRAIGASFSQLITALMVSRLVLNLRSNPSSEEDEHSVSYNVRFGGTGKDTVSTIWARTLGDLGEDVEDVNNYTEEPQREEYPMNRLQ</sequence>
<keyword evidence="5" id="KW-1185">Reference proteome</keyword>
<organism evidence="4 5">
    <name type="scientific">Cyclocybe aegerita</name>
    <name type="common">Black poplar mushroom</name>
    <name type="synonym">Agrocybe aegerita</name>
    <dbReference type="NCBI Taxonomy" id="1973307"/>
    <lineage>
        <taxon>Eukaryota</taxon>
        <taxon>Fungi</taxon>
        <taxon>Dikarya</taxon>
        <taxon>Basidiomycota</taxon>
        <taxon>Agaricomycotina</taxon>
        <taxon>Agaricomycetes</taxon>
        <taxon>Agaricomycetidae</taxon>
        <taxon>Agaricales</taxon>
        <taxon>Agaricineae</taxon>
        <taxon>Bolbitiaceae</taxon>
        <taxon>Cyclocybe</taxon>
    </lineage>
</organism>
<feature type="domain" description="DUF6533" evidence="3">
    <location>
        <begin position="21"/>
        <end position="66"/>
    </location>
</feature>
<accession>A0A8S0W3S2</accession>
<name>A0A8S0W3S2_CYCAE</name>
<dbReference type="OrthoDB" id="3242376at2759"/>
<proteinExistence type="predicted"/>
<reference evidence="4 5" key="1">
    <citation type="submission" date="2020-01" db="EMBL/GenBank/DDBJ databases">
        <authorList>
            <person name="Gupta K D."/>
        </authorList>
    </citation>
    <scope>NUCLEOTIDE SEQUENCE [LARGE SCALE GENOMIC DNA]</scope>
</reference>
<feature type="region of interest" description="Disordered" evidence="1">
    <location>
        <begin position="296"/>
        <end position="317"/>
    </location>
</feature>
<evidence type="ECO:0000259" key="3">
    <source>
        <dbReference type="Pfam" id="PF20151"/>
    </source>
</evidence>
<gene>
    <name evidence="4" type="ORF">AAE3_LOCUS3418</name>
</gene>
<dbReference type="EMBL" id="CACVBS010000032">
    <property type="protein sequence ID" value="CAA7261274.1"/>
    <property type="molecule type" value="Genomic_DNA"/>
</dbReference>
<keyword evidence="2" id="KW-0472">Membrane</keyword>
<feature type="transmembrane region" description="Helical" evidence="2">
    <location>
        <begin position="206"/>
        <end position="227"/>
    </location>
</feature>
<keyword evidence="2" id="KW-0812">Transmembrane</keyword>
<protein>
    <recommendedName>
        <fullName evidence="3">DUF6533 domain-containing protein</fullName>
    </recommendedName>
</protein>
<evidence type="ECO:0000313" key="4">
    <source>
        <dbReference type="EMBL" id="CAA7261274.1"/>
    </source>
</evidence>
<feature type="compositionally biased region" description="Basic and acidic residues" evidence="1">
    <location>
        <begin position="305"/>
        <end position="317"/>
    </location>
</feature>
<feature type="transmembrane region" description="Helical" evidence="2">
    <location>
        <begin position="12"/>
        <end position="32"/>
    </location>
</feature>
<feature type="transmembrane region" description="Helical" evidence="2">
    <location>
        <begin position="163"/>
        <end position="185"/>
    </location>
</feature>
<dbReference type="Proteomes" id="UP000467700">
    <property type="component" value="Unassembled WGS sequence"/>
</dbReference>
<feature type="transmembrane region" description="Helical" evidence="2">
    <location>
        <begin position="53"/>
        <end position="76"/>
    </location>
</feature>
<evidence type="ECO:0000256" key="1">
    <source>
        <dbReference type="SAM" id="MobiDB-lite"/>
    </source>
</evidence>
<keyword evidence="2" id="KW-1133">Transmembrane helix</keyword>
<feature type="transmembrane region" description="Helical" evidence="2">
    <location>
        <begin position="88"/>
        <end position="109"/>
    </location>
</feature>
<dbReference type="AlphaFoldDB" id="A0A8S0W3S2"/>
<evidence type="ECO:0000313" key="5">
    <source>
        <dbReference type="Proteomes" id="UP000467700"/>
    </source>
</evidence>
<dbReference type="InterPro" id="IPR045340">
    <property type="entry name" value="DUF6533"/>
</dbReference>
<comment type="caution">
    <text evidence="4">The sequence shown here is derived from an EMBL/GenBank/DDBJ whole genome shotgun (WGS) entry which is preliminary data.</text>
</comment>